<dbReference type="InterPro" id="IPR058663">
    <property type="entry name" value="PucR-like_N"/>
</dbReference>
<dbReference type="PANTHER" id="PTHR33744">
    <property type="entry name" value="CARBOHYDRATE DIACID REGULATOR"/>
    <property type="match status" value="1"/>
</dbReference>
<dbReference type="InterPro" id="IPR025736">
    <property type="entry name" value="PucR_C-HTH_dom"/>
</dbReference>
<dbReference type="Pfam" id="PF25906">
    <property type="entry name" value="PucR-like_N"/>
    <property type="match status" value="1"/>
</dbReference>
<name>A0ABW2CWZ3_9ACTN</name>
<dbReference type="RefSeq" id="WP_241684205.1">
    <property type="nucleotide sequence ID" value="NZ_JBHSXE010000001.1"/>
</dbReference>
<keyword evidence="4" id="KW-1185">Reference proteome</keyword>
<dbReference type="EMBL" id="JBHSXS010000046">
    <property type="protein sequence ID" value="MFC6885987.1"/>
    <property type="molecule type" value="Genomic_DNA"/>
</dbReference>
<evidence type="ECO:0000259" key="2">
    <source>
        <dbReference type="Pfam" id="PF25906"/>
    </source>
</evidence>
<feature type="domain" description="PucR-like N-terminal" evidence="2">
    <location>
        <begin position="27"/>
        <end position="191"/>
    </location>
</feature>
<sequence>MSEHAGSAGGRAAFGANGAAAVSAVPWGRLPAEVVDPLRPHIDGVAREMIEWIQQRIPEYARPIDSNYGRKMWNAVRRAVSDFLVVATSPDASWEPLRDIYAEIGAYEARKGRSLESLQTAMRLSGQVAARRFTKDATRLDWSQETLGMLTESLFAFLDAISEAAAEGYARVHAGPGDRRDHLRARLHALLTGDGLADRVEITRLARSAGWGTPSTIAVVAVRGPGNAPPPVLPPPVLADWRSHAPSLVIPDPDGPGREQLLAGLGGLRAALGPTVDLSRGAVSLRWARRALDLADTGKIRADGLVRCLDHIPTLVAAAGLDLIESAIPQRLAPLMDLTPAQRDRLVPTLLAYLENGRNAAAASQHLNVHKQTVRYRLASLEDMFAQDLGDPSRHLELLLLLHSWQHLIEHSDP</sequence>
<evidence type="ECO:0000313" key="4">
    <source>
        <dbReference type="Proteomes" id="UP001596380"/>
    </source>
</evidence>
<dbReference type="Gene3D" id="1.10.10.2840">
    <property type="entry name" value="PucR C-terminal helix-turn-helix domain"/>
    <property type="match status" value="1"/>
</dbReference>
<organism evidence="3 4">
    <name type="scientific">Actinomadura yumaensis</name>
    <dbReference type="NCBI Taxonomy" id="111807"/>
    <lineage>
        <taxon>Bacteria</taxon>
        <taxon>Bacillati</taxon>
        <taxon>Actinomycetota</taxon>
        <taxon>Actinomycetes</taxon>
        <taxon>Streptosporangiales</taxon>
        <taxon>Thermomonosporaceae</taxon>
        <taxon>Actinomadura</taxon>
    </lineage>
</organism>
<reference evidence="4" key="1">
    <citation type="journal article" date="2019" name="Int. J. Syst. Evol. Microbiol.">
        <title>The Global Catalogue of Microorganisms (GCM) 10K type strain sequencing project: providing services to taxonomists for standard genome sequencing and annotation.</title>
        <authorList>
            <consortium name="The Broad Institute Genomics Platform"/>
            <consortium name="The Broad Institute Genome Sequencing Center for Infectious Disease"/>
            <person name="Wu L."/>
            <person name="Ma J."/>
        </authorList>
    </citation>
    <scope>NUCLEOTIDE SEQUENCE [LARGE SCALE GENOMIC DNA]</scope>
    <source>
        <strain evidence="4">JCM 3369</strain>
    </source>
</reference>
<evidence type="ECO:0000259" key="1">
    <source>
        <dbReference type="Pfam" id="PF13556"/>
    </source>
</evidence>
<dbReference type="Pfam" id="PF13556">
    <property type="entry name" value="HTH_30"/>
    <property type="match status" value="1"/>
</dbReference>
<dbReference type="PANTHER" id="PTHR33744:SF1">
    <property type="entry name" value="DNA-BINDING TRANSCRIPTIONAL ACTIVATOR ADER"/>
    <property type="match status" value="1"/>
</dbReference>
<dbReference type="InterPro" id="IPR051448">
    <property type="entry name" value="CdaR-like_regulators"/>
</dbReference>
<comment type="caution">
    <text evidence="3">The sequence shown here is derived from an EMBL/GenBank/DDBJ whole genome shotgun (WGS) entry which is preliminary data.</text>
</comment>
<evidence type="ECO:0000313" key="3">
    <source>
        <dbReference type="EMBL" id="MFC6885987.1"/>
    </source>
</evidence>
<proteinExistence type="predicted"/>
<gene>
    <name evidence="3" type="ORF">ACFQKB_39935</name>
</gene>
<feature type="domain" description="PucR C-terminal helix-turn-helix" evidence="1">
    <location>
        <begin position="346"/>
        <end position="402"/>
    </location>
</feature>
<accession>A0ABW2CWZ3</accession>
<protein>
    <submittedName>
        <fullName evidence="3">Helix-turn-helix domain-containing protein</fullName>
    </submittedName>
</protein>
<dbReference type="InterPro" id="IPR042070">
    <property type="entry name" value="PucR_C-HTH_sf"/>
</dbReference>
<dbReference type="Proteomes" id="UP001596380">
    <property type="component" value="Unassembled WGS sequence"/>
</dbReference>